<evidence type="ECO:0000313" key="1">
    <source>
        <dbReference type="EMBL" id="CDP06556.1"/>
    </source>
</evidence>
<dbReference type="Gramene" id="CDP06556">
    <property type="protein sequence ID" value="CDP06556"/>
    <property type="gene ID" value="GSCOC_T00023447001"/>
</dbReference>
<accession>A0A068UDI2</accession>
<dbReference type="AlphaFoldDB" id="A0A068UDI2"/>
<keyword evidence="2" id="KW-1185">Reference proteome</keyword>
<dbReference type="InParanoid" id="A0A068UDI2"/>
<gene>
    <name evidence="1" type="ORF">GSCOC_T00023447001</name>
</gene>
<evidence type="ECO:0000313" key="2">
    <source>
        <dbReference type="Proteomes" id="UP000295252"/>
    </source>
</evidence>
<organism evidence="1 2">
    <name type="scientific">Coffea canephora</name>
    <name type="common">Robusta coffee</name>
    <dbReference type="NCBI Taxonomy" id="49390"/>
    <lineage>
        <taxon>Eukaryota</taxon>
        <taxon>Viridiplantae</taxon>
        <taxon>Streptophyta</taxon>
        <taxon>Embryophyta</taxon>
        <taxon>Tracheophyta</taxon>
        <taxon>Spermatophyta</taxon>
        <taxon>Magnoliopsida</taxon>
        <taxon>eudicotyledons</taxon>
        <taxon>Gunneridae</taxon>
        <taxon>Pentapetalae</taxon>
        <taxon>asterids</taxon>
        <taxon>lamiids</taxon>
        <taxon>Gentianales</taxon>
        <taxon>Rubiaceae</taxon>
        <taxon>Ixoroideae</taxon>
        <taxon>Gardenieae complex</taxon>
        <taxon>Bertiereae - Coffeeae clade</taxon>
        <taxon>Coffeeae</taxon>
        <taxon>Coffea</taxon>
    </lineage>
</organism>
<dbReference type="Proteomes" id="UP000295252">
    <property type="component" value="Chromosome VIII"/>
</dbReference>
<sequence length="68" mass="7794">MKRTRRRVLMRTMLKIKKMIRLAHGTAIQGLELQGVKVWVVVSLPLVSVTKKRKVGVSTGEYKDISSW</sequence>
<dbReference type="EMBL" id="HG739106">
    <property type="protein sequence ID" value="CDP06556.1"/>
    <property type="molecule type" value="Genomic_DNA"/>
</dbReference>
<proteinExistence type="predicted"/>
<name>A0A068UDI2_COFCA</name>
<protein>
    <submittedName>
        <fullName evidence="1">Uncharacterized protein</fullName>
    </submittedName>
</protein>
<reference evidence="2" key="1">
    <citation type="journal article" date="2014" name="Science">
        <title>The coffee genome provides insight into the convergent evolution of caffeine biosynthesis.</title>
        <authorList>
            <person name="Denoeud F."/>
            <person name="Carretero-Paulet L."/>
            <person name="Dereeper A."/>
            <person name="Droc G."/>
            <person name="Guyot R."/>
            <person name="Pietrella M."/>
            <person name="Zheng C."/>
            <person name="Alberti A."/>
            <person name="Anthony F."/>
            <person name="Aprea G."/>
            <person name="Aury J.M."/>
            <person name="Bento P."/>
            <person name="Bernard M."/>
            <person name="Bocs S."/>
            <person name="Campa C."/>
            <person name="Cenci A."/>
            <person name="Combes M.C."/>
            <person name="Crouzillat D."/>
            <person name="Da Silva C."/>
            <person name="Daddiego L."/>
            <person name="De Bellis F."/>
            <person name="Dussert S."/>
            <person name="Garsmeur O."/>
            <person name="Gayraud T."/>
            <person name="Guignon V."/>
            <person name="Jahn K."/>
            <person name="Jamilloux V."/>
            <person name="Joet T."/>
            <person name="Labadie K."/>
            <person name="Lan T."/>
            <person name="Leclercq J."/>
            <person name="Lepelley M."/>
            <person name="Leroy T."/>
            <person name="Li L.T."/>
            <person name="Librado P."/>
            <person name="Lopez L."/>
            <person name="Munoz A."/>
            <person name="Noel B."/>
            <person name="Pallavicini A."/>
            <person name="Perrotta G."/>
            <person name="Poncet V."/>
            <person name="Pot D."/>
            <person name="Priyono X."/>
            <person name="Rigoreau M."/>
            <person name="Rouard M."/>
            <person name="Rozas J."/>
            <person name="Tranchant-Dubreuil C."/>
            <person name="VanBuren R."/>
            <person name="Zhang Q."/>
            <person name="Andrade A.C."/>
            <person name="Argout X."/>
            <person name="Bertrand B."/>
            <person name="de Kochko A."/>
            <person name="Graziosi G."/>
            <person name="Henry R.J."/>
            <person name="Jayarama X."/>
            <person name="Ming R."/>
            <person name="Nagai C."/>
            <person name="Rounsley S."/>
            <person name="Sankoff D."/>
            <person name="Giuliano G."/>
            <person name="Albert V.A."/>
            <person name="Wincker P."/>
            <person name="Lashermes P."/>
        </authorList>
    </citation>
    <scope>NUCLEOTIDE SEQUENCE [LARGE SCALE GENOMIC DNA]</scope>
    <source>
        <strain evidence="2">cv. DH200-94</strain>
    </source>
</reference>